<evidence type="ECO:0000256" key="14">
    <source>
        <dbReference type="ARBA" id="ARBA00022840"/>
    </source>
</evidence>
<keyword evidence="15 19" id="KW-0342">GTP-binding</keyword>
<dbReference type="PANTHER" id="PTHR34848">
    <property type="match status" value="1"/>
</dbReference>
<evidence type="ECO:0000256" key="19">
    <source>
        <dbReference type="PIRSR" id="PIRSR006135-2"/>
    </source>
</evidence>
<dbReference type="CDD" id="cd00544">
    <property type="entry name" value="CobU"/>
    <property type="match status" value="1"/>
</dbReference>
<evidence type="ECO:0000256" key="8">
    <source>
        <dbReference type="ARBA" id="ARBA00012016"/>
    </source>
</evidence>
<evidence type="ECO:0000256" key="13">
    <source>
        <dbReference type="ARBA" id="ARBA00022777"/>
    </source>
</evidence>
<evidence type="ECO:0000256" key="7">
    <source>
        <dbReference type="ARBA" id="ARBA00007490"/>
    </source>
</evidence>
<dbReference type="AlphaFoldDB" id="A0A9J6ZCH8"/>
<comment type="catalytic activity">
    <reaction evidence="2">
        <text>adenosylcob(III)inamide phosphate + GTP + H(+) = adenosylcob(III)inamide-GDP + diphosphate</text>
        <dbReference type="Rhea" id="RHEA:22712"/>
        <dbReference type="ChEBI" id="CHEBI:15378"/>
        <dbReference type="ChEBI" id="CHEBI:33019"/>
        <dbReference type="ChEBI" id="CHEBI:37565"/>
        <dbReference type="ChEBI" id="CHEBI:58502"/>
        <dbReference type="ChEBI" id="CHEBI:60487"/>
        <dbReference type="EC" id="2.7.7.62"/>
    </reaction>
</comment>
<dbReference type="EMBL" id="CP097899">
    <property type="protein sequence ID" value="URN93537.1"/>
    <property type="molecule type" value="Genomic_DNA"/>
</dbReference>
<dbReference type="PANTHER" id="PTHR34848:SF1">
    <property type="entry name" value="BIFUNCTIONAL ADENOSYLCOBALAMIN BIOSYNTHESIS PROTEIN COBU"/>
    <property type="match status" value="1"/>
</dbReference>
<accession>A0A9J6ZCH8</accession>
<keyword evidence="14" id="KW-0067">ATP-binding</keyword>
<keyword evidence="11 20" id="KW-0808">Transferase</keyword>
<name>A0A9J6ZCH8_9BACL</name>
<proteinExistence type="inferred from homology"/>
<keyword evidence="13 20" id="KW-0418">Kinase</keyword>
<feature type="binding site" evidence="19">
    <location>
        <position position="63"/>
    </location>
    <ligand>
        <name>GTP</name>
        <dbReference type="ChEBI" id="CHEBI:37565"/>
    </ligand>
</feature>
<keyword evidence="12 19" id="KW-0547">Nucleotide-binding</keyword>
<comment type="pathway">
    <text evidence="5">Cofactor biosynthesis; adenosylcobalamin biosynthesis; adenosylcobalamin from cob(II)yrinate a,c-diamide: step 6/7.</text>
</comment>
<feature type="binding site" evidence="19">
    <location>
        <begin position="32"/>
        <end position="34"/>
    </location>
    <ligand>
        <name>GTP</name>
        <dbReference type="ChEBI" id="CHEBI:37565"/>
    </ligand>
</feature>
<evidence type="ECO:0000256" key="1">
    <source>
        <dbReference type="ARBA" id="ARBA00000312"/>
    </source>
</evidence>
<evidence type="ECO:0000256" key="9">
    <source>
        <dbReference type="ARBA" id="ARBA00012523"/>
    </source>
</evidence>
<dbReference type="EC" id="2.7.1.156" evidence="8"/>
<comment type="function">
    <text evidence="4">Catalyzes ATP-dependent phosphorylation of adenosylcobinamide and addition of GMP to adenosylcobinamide phosphate.</text>
</comment>
<evidence type="ECO:0000256" key="11">
    <source>
        <dbReference type="ARBA" id="ARBA00022679"/>
    </source>
</evidence>
<evidence type="ECO:0000256" key="6">
    <source>
        <dbReference type="ARBA" id="ARBA00005159"/>
    </source>
</evidence>
<protein>
    <recommendedName>
        <fullName evidence="16">Adenosylcobinamide kinase</fullName>
        <ecNumber evidence="8">2.7.1.156</ecNumber>
        <ecNumber evidence="9">2.7.7.62</ecNumber>
    </recommendedName>
    <alternativeName>
        <fullName evidence="17">Adenosylcobinamide-phosphate guanylyltransferase</fullName>
    </alternativeName>
</protein>
<dbReference type="GO" id="GO:0008820">
    <property type="term" value="F:cobinamide phosphate guanylyltransferase activity"/>
    <property type="evidence" value="ECO:0007669"/>
    <property type="project" value="UniProtKB-EC"/>
</dbReference>
<reference evidence="20" key="1">
    <citation type="submission" date="2022-05" db="EMBL/GenBank/DDBJ databases">
        <title>Novel bacterial taxa in a minimal lignocellulolytic consortium and its capacity to transform plastics disclosed by genome-resolved metagenomics.</title>
        <authorList>
            <person name="Rodriguez C.A.D."/>
            <person name="Diaz-Garcia L."/>
            <person name="Herrera K."/>
            <person name="Tarazona N.A."/>
            <person name="Sproer C."/>
            <person name="Overmann J."/>
            <person name="Jimenez D.J."/>
        </authorList>
    </citation>
    <scope>NUCLEOTIDE SEQUENCE</scope>
    <source>
        <strain evidence="20">MAG5</strain>
    </source>
</reference>
<comment type="catalytic activity">
    <reaction evidence="1">
        <text>adenosylcob(III)inamide + ATP = adenosylcob(III)inamide phosphate + ADP + H(+)</text>
        <dbReference type="Rhea" id="RHEA:15769"/>
        <dbReference type="ChEBI" id="CHEBI:2480"/>
        <dbReference type="ChEBI" id="CHEBI:15378"/>
        <dbReference type="ChEBI" id="CHEBI:30616"/>
        <dbReference type="ChEBI" id="CHEBI:58502"/>
        <dbReference type="ChEBI" id="CHEBI:456216"/>
        <dbReference type="EC" id="2.7.1.156"/>
    </reaction>
</comment>
<evidence type="ECO:0000256" key="2">
    <source>
        <dbReference type="ARBA" id="ARBA00000711"/>
    </source>
</evidence>
<dbReference type="Pfam" id="PF02283">
    <property type="entry name" value="CobU"/>
    <property type="match status" value="1"/>
</dbReference>
<feature type="binding site" evidence="19">
    <location>
        <begin position="49"/>
        <end position="52"/>
    </location>
    <ligand>
        <name>GTP</name>
        <dbReference type="ChEBI" id="CHEBI:37565"/>
    </ligand>
</feature>
<dbReference type="GO" id="GO:0005524">
    <property type="term" value="F:ATP binding"/>
    <property type="evidence" value="ECO:0007669"/>
    <property type="project" value="UniProtKB-KW"/>
</dbReference>
<evidence type="ECO:0000256" key="4">
    <source>
        <dbReference type="ARBA" id="ARBA00003889"/>
    </source>
</evidence>
<dbReference type="GO" id="GO:0005525">
    <property type="term" value="F:GTP binding"/>
    <property type="evidence" value="ECO:0007669"/>
    <property type="project" value="UniProtKB-KW"/>
</dbReference>
<dbReference type="InterPro" id="IPR027417">
    <property type="entry name" value="P-loop_NTPase"/>
</dbReference>
<evidence type="ECO:0000256" key="3">
    <source>
        <dbReference type="ARBA" id="ARBA00001522"/>
    </source>
</evidence>
<feature type="binding site" evidence="19">
    <location>
        <begin position="7"/>
        <end position="14"/>
    </location>
    <ligand>
        <name>GTP</name>
        <dbReference type="ChEBI" id="CHEBI:37565"/>
    </ligand>
</feature>
<comment type="catalytic activity">
    <reaction evidence="3">
        <text>adenosylcob(III)inamide + GTP = adenosylcob(III)inamide phosphate + GDP + H(+)</text>
        <dbReference type="Rhea" id="RHEA:15765"/>
        <dbReference type="ChEBI" id="CHEBI:2480"/>
        <dbReference type="ChEBI" id="CHEBI:15378"/>
        <dbReference type="ChEBI" id="CHEBI:37565"/>
        <dbReference type="ChEBI" id="CHEBI:58189"/>
        <dbReference type="ChEBI" id="CHEBI:58502"/>
        <dbReference type="EC" id="2.7.1.156"/>
    </reaction>
</comment>
<evidence type="ECO:0000256" key="15">
    <source>
        <dbReference type="ARBA" id="ARBA00023134"/>
    </source>
</evidence>
<dbReference type="EC" id="2.7.7.62" evidence="9"/>
<organism evidence="20 21">
    <name type="scientific">Candidatus Pristimantibacillus lignocellulolyticus</name>
    <dbReference type="NCBI Taxonomy" id="2994561"/>
    <lineage>
        <taxon>Bacteria</taxon>
        <taxon>Bacillati</taxon>
        <taxon>Bacillota</taxon>
        <taxon>Bacilli</taxon>
        <taxon>Bacillales</taxon>
        <taxon>Paenibacillaceae</taxon>
        <taxon>Candidatus Pristimantibacillus</taxon>
    </lineage>
</organism>
<dbReference type="Gene3D" id="3.40.50.300">
    <property type="entry name" value="P-loop containing nucleotide triphosphate hydrolases"/>
    <property type="match status" value="1"/>
</dbReference>
<gene>
    <name evidence="20" type="primary">cobU</name>
    <name evidence="20" type="ORF">NAG76_17110</name>
</gene>
<dbReference type="PIRSF" id="PIRSF006135">
    <property type="entry name" value="CobU"/>
    <property type="match status" value="1"/>
</dbReference>
<dbReference type="GO" id="GO:0043752">
    <property type="term" value="F:adenosylcobinamide kinase activity"/>
    <property type="evidence" value="ECO:0007669"/>
    <property type="project" value="UniProtKB-EC"/>
</dbReference>
<dbReference type="GO" id="GO:0009236">
    <property type="term" value="P:cobalamin biosynthetic process"/>
    <property type="evidence" value="ECO:0007669"/>
    <property type="project" value="UniProtKB-KW"/>
</dbReference>
<sequence length="193" mass="21985">MITLVTGGARSGKSQFAEQFARSLSTHGIYIATAQAFDQEMVDRIALHRKQRNNESFQWATWEAPLQLTQCLESIRNHTVDSNPVQEPVILIDCMTLWLSNWFMELDVEHEGNDKLLEVIHSFLQYLQDYPYAVVIVSNEVGNGIVPMNKLSRMYRDEAGRLNQRIAALADKVFLVTAGIPIDLKTLAYKLEE</sequence>
<evidence type="ECO:0000256" key="12">
    <source>
        <dbReference type="ARBA" id="ARBA00022741"/>
    </source>
</evidence>
<keyword evidence="20" id="KW-0548">Nucleotidyltransferase</keyword>
<evidence type="ECO:0000256" key="16">
    <source>
        <dbReference type="ARBA" id="ARBA00029570"/>
    </source>
</evidence>
<dbReference type="SUPFAM" id="SSF52540">
    <property type="entry name" value="P-loop containing nucleoside triphosphate hydrolases"/>
    <property type="match status" value="1"/>
</dbReference>
<evidence type="ECO:0000256" key="17">
    <source>
        <dbReference type="ARBA" id="ARBA00030571"/>
    </source>
</evidence>
<evidence type="ECO:0000256" key="5">
    <source>
        <dbReference type="ARBA" id="ARBA00004692"/>
    </source>
</evidence>
<dbReference type="Proteomes" id="UP001056756">
    <property type="component" value="Chromosome"/>
</dbReference>
<evidence type="ECO:0000313" key="20">
    <source>
        <dbReference type="EMBL" id="URN93537.1"/>
    </source>
</evidence>
<evidence type="ECO:0000256" key="18">
    <source>
        <dbReference type="PIRSR" id="PIRSR006135-1"/>
    </source>
</evidence>
<dbReference type="KEGG" id="plig:NAG76_17110"/>
<dbReference type="NCBIfam" id="NF004469">
    <property type="entry name" value="PRK05800.1"/>
    <property type="match status" value="1"/>
</dbReference>
<dbReference type="InterPro" id="IPR003203">
    <property type="entry name" value="CobU/CobP"/>
</dbReference>
<feature type="active site" description="GMP-histidine intermediate" evidence="18">
    <location>
        <position position="48"/>
    </location>
</feature>
<evidence type="ECO:0000313" key="21">
    <source>
        <dbReference type="Proteomes" id="UP001056756"/>
    </source>
</evidence>
<comment type="similarity">
    <text evidence="7">Belongs to the CobU/CobP family.</text>
</comment>
<keyword evidence="10" id="KW-0169">Cobalamin biosynthesis</keyword>
<feature type="binding site" evidence="19">
    <location>
        <position position="93"/>
    </location>
    <ligand>
        <name>GTP</name>
        <dbReference type="ChEBI" id="CHEBI:37565"/>
    </ligand>
</feature>
<evidence type="ECO:0000256" key="10">
    <source>
        <dbReference type="ARBA" id="ARBA00022573"/>
    </source>
</evidence>
<comment type="pathway">
    <text evidence="6">Cofactor biosynthesis; adenosylcobalamin biosynthesis; adenosylcobalamin from cob(II)yrinate a,c-diamide: step 5/7.</text>
</comment>